<dbReference type="PRINTS" id="PR00164">
    <property type="entry name" value="ABC2TRNSPORT"/>
</dbReference>
<feature type="transmembrane region" description="Helical" evidence="9">
    <location>
        <begin position="142"/>
        <end position="165"/>
    </location>
</feature>
<keyword evidence="7 9" id="KW-1133">Transmembrane helix</keyword>
<proteinExistence type="inferred from homology"/>
<dbReference type="PROSITE" id="PS51012">
    <property type="entry name" value="ABC_TM2"/>
    <property type="match status" value="1"/>
</dbReference>
<gene>
    <name evidence="11" type="ORF">FRX97_05255</name>
</gene>
<dbReference type="InterPro" id="IPR013525">
    <property type="entry name" value="ABC2_TM"/>
</dbReference>
<dbReference type="Pfam" id="PF01061">
    <property type="entry name" value="ABC2_membrane"/>
    <property type="match status" value="1"/>
</dbReference>
<accession>A0A5C6VCW0</accession>
<keyword evidence="8 9" id="KW-0472">Membrane</keyword>
<dbReference type="OrthoDB" id="9786910at2"/>
<dbReference type="PANTHER" id="PTHR30413">
    <property type="entry name" value="INNER MEMBRANE TRANSPORT PERMEASE"/>
    <property type="match status" value="1"/>
</dbReference>
<evidence type="ECO:0000256" key="6">
    <source>
        <dbReference type="ARBA" id="ARBA00022692"/>
    </source>
</evidence>
<keyword evidence="4 9" id="KW-1003">Cell membrane</keyword>
<evidence type="ECO:0000313" key="12">
    <source>
        <dbReference type="Proteomes" id="UP000321168"/>
    </source>
</evidence>
<dbReference type="GO" id="GO:0140359">
    <property type="term" value="F:ABC-type transporter activity"/>
    <property type="evidence" value="ECO:0007669"/>
    <property type="project" value="InterPro"/>
</dbReference>
<evidence type="ECO:0000313" key="11">
    <source>
        <dbReference type="EMBL" id="TXC81415.1"/>
    </source>
</evidence>
<protein>
    <recommendedName>
        <fullName evidence="9">Transport permease protein</fullName>
    </recommendedName>
</protein>
<dbReference type="EMBL" id="VORB01000004">
    <property type="protein sequence ID" value="TXC81415.1"/>
    <property type="molecule type" value="Genomic_DNA"/>
</dbReference>
<keyword evidence="6 9" id="KW-0812">Transmembrane</keyword>
<feature type="domain" description="ABC transmembrane type-2" evidence="10">
    <location>
        <begin position="62"/>
        <end position="287"/>
    </location>
</feature>
<feature type="transmembrane region" description="Helical" evidence="9">
    <location>
        <begin position="92"/>
        <end position="109"/>
    </location>
</feature>
<reference evidence="11 12" key="1">
    <citation type="submission" date="2019-08" db="EMBL/GenBank/DDBJ databases">
        <title>Genome of Luteibaculum oceani JCM 18817.</title>
        <authorList>
            <person name="Bowman J.P."/>
        </authorList>
    </citation>
    <scope>NUCLEOTIDE SEQUENCE [LARGE SCALE GENOMIC DNA]</scope>
    <source>
        <strain evidence="11 12">JCM 18817</strain>
    </source>
</reference>
<dbReference type="PIRSF" id="PIRSF006648">
    <property type="entry name" value="DrrB"/>
    <property type="match status" value="1"/>
</dbReference>
<sequence length="295" mass="33957">MGSQSTQQINTSTNPHQDQWTTIIEPQRSLFHINFREIWRYRDLLQMFVRRDVVTIYKQTILGPIWFLVQPIMTTLIYMLVFGRIAQISTDGTPQILFYLAGITIWNYFSETFNQTSKTFKENENIFGKVYFPRLIMPLSKVVGGLIKFGIQFALFICVFVYLWMRGAEVNPNETLLLLPLLLILMAGYGLGAGIIFTSLTAKYRDLNFLLTFIVQLMMYASAVVFPVSTVPEQYKTLILLNPFVHIIETFKYMFLGAGHFIWEGIGYSTGLMLVVLLVGVLIFNKTEKTFVDTV</sequence>
<dbReference type="InterPro" id="IPR047817">
    <property type="entry name" value="ABC2_TM_bact-type"/>
</dbReference>
<evidence type="ECO:0000256" key="3">
    <source>
        <dbReference type="ARBA" id="ARBA00022448"/>
    </source>
</evidence>
<name>A0A5C6VCW0_9FLAO</name>
<keyword evidence="3 9" id="KW-0813">Transport</keyword>
<evidence type="ECO:0000256" key="2">
    <source>
        <dbReference type="ARBA" id="ARBA00007783"/>
    </source>
</evidence>
<comment type="subcellular location">
    <subcellularLocation>
        <location evidence="1">Cell inner membrane</location>
        <topology evidence="1">Multi-pass membrane protein</topology>
    </subcellularLocation>
    <subcellularLocation>
        <location evidence="9">Cell membrane</location>
        <topology evidence="9">Multi-pass membrane protein</topology>
    </subcellularLocation>
</comment>
<evidence type="ECO:0000259" key="10">
    <source>
        <dbReference type="PROSITE" id="PS51012"/>
    </source>
</evidence>
<dbReference type="PANTHER" id="PTHR30413:SF8">
    <property type="entry name" value="TRANSPORT PERMEASE PROTEIN"/>
    <property type="match status" value="1"/>
</dbReference>
<feature type="transmembrane region" description="Helical" evidence="9">
    <location>
        <begin position="209"/>
        <end position="228"/>
    </location>
</feature>
<keyword evidence="12" id="KW-1185">Reference proteome</keyword>
<evidence type="ECO:0000256" key="8">
    <source>
        <dbReference type="ARBA" id="ARBA00023136"/>
    </source>
</evidence>
<dbReference type="GO" id="GO:0015920">
    <property type="term" value="P:lipopolysaccharide transport"/>
    <property type="evidence" value="ECO:0007669"/>
    <property type="project" value="TreeGrafter"/>
</dbReference>
<evidence type="ECO:0000256" key="5">
    <source>
        <dbReference type="ARBA" id="ARBA00022519"/>
    </source>
</evidence>
<dbReference type="RefSeq" id="WP_147014144.1">
    <property type="nucleotide sequence ID" value="NZ_VORB01000004.1"/>
</dbReference>
<comment type="similarity">
    <text evidence="2 9">Belongs to the ABC-2 integral membrane protein family.</text>
</comment>
<feature type="transmembrane region" description="Helical" evidence="9">
    <location>
        <begin position="261"/>
        <end position="284"/>
    </location>
</feature>
<dbReference type="AlphaFoldDB" id="A0A5C6VCW0"/>
<evidence type="ECO:0000256" key="4">
    <source>
        <dbReference type="ARBA" id="ARBA00022475"/>
    </source>
</evidence>
<keyword evidence="5" id="KW-0997">Cell inner membrane</keyword>
<dbReference type="Proteomes" id="UP000321168">
    <property type="component" value="Unassembled WGS sequence"/>
</dbReference>
<evidence type="ECO:0000256" key="9">
    <source>
        <dbReference type="RuleBase" id="RU361157"/>
    </source>
</evidence>
<dbReference type="GO" id="GO:0043190">
    <property type="term" value="C:ATP-binding cassette (ABC) transporter complex"/>
    <property type="evidence" value="ECO:0007669"/>
    <property type="project" value="InterPro"/>
</dbReference>
<dbReference type="InterPro" id="IPR000412">
    <property type="entry name" value="ABC_2_transport"/>
</dbReference>
<feature type="transmembrane region" description="Helical" evidence="9">
    <location>
        <begin position="65"/>
        <end position="86"/>
    </location>
</feature>
<organism evidence="11 12">
    <name type="scientific">Luteibaculum oceani</name>
    <dbReference type="NCBI Taxonomy" id="1294296"/>
    <lineage>
        <taxon>Bacteria</taxon>
        <taxon>Pseudomonadati</taxon>
        <taxon>Bacteroidota</taxon>
        <taxon>Flavobacteriia</taxon>
        <taxon>Flavobacteriales</taxon>
        <taxon>Luteibaculaceae</taxon>
        <taxon>Luteibaculum</taxon>
    </lineage>
</organism>
<evidence type="ECO:0000256" key="7">
    <source>
        <dbReference type="ARBA" id="ARBA00022989"/>
    </source>
</evidence>
<feature type="transmembrane region" description="Helical" evidence="9">
    <location>
        <begin position="177"/>
        <end position="197"/>
    </location>
</feature>
<comment type="caution">
    <text evidence="11">The sequence shown here is derived from an EMBL/GenBank/DDBJ whole genome shotgun (WGS) entry which is preliminary data.</text>
</comment>
<evidence type="ECO:0000256" key="1">
    <source>
        <dbReference type="ARBA" id="ARBA00004429"/>
    </source>
</evidence>